<dbReference type="NCBIfam" id="NF003075">
    <property type="entry name" value="PRK03996.1"/>
    <property type="match status" value="1"/>
</dbReference>
<gene>
    <name evidence="7" type="ORF">PPAR00522_LOCUS1130</name>
</gene>
<dbReference type="GO" id="GO:0019773">
    <property type="term" value="C:proteasome core complex, alpha-subunit complex"/>
    <property type="evidence" value="ECO:0007669"/>
    <property type="project" value="UniProtKB-UniRule"/>
</dbReference>
<evidence type="ECO:0000256" key="2">
    <source>
        <dbReference type="ARBA" id="ARBA00022942"/>
    </source>
</evidence>
<dbReference type="InterPro" id="IPR023332">
    <property type="entry name" value="Proteasome_alpha-type"/>
</dbReference>
<dbReference type="PROSITE" id="PS51475">
    <property type="entry name" value="PROTEASOME_ALPHA_2"/>
    <property type="match status" value="1"/>
</dbReference>
<dbReference type="InterPro" id="IPR001353">
    <property type="entry name" value="Proteasome_sua/b"/>
</dbReference>
<accession>A0A7S0YDQ4</accession>
<keyword evidence="5" id="KW-0963">Cytoplasm</keyword>
<evidence type="ECO:0000256" key="5">
    <source>
        <dbReference type="RuleBase" id="RU000551"/>
    </source>
</evidence>
<comment type="subunit">
    <text evidence="5">The 20S proteasome core is composed of 28 subunits that are arranged in four stacked rings, resulting in a barrel-shaped structure. The two end rings are each formed by seven alpha subunits, and the two central rings are each formed by seven beta subunits.</text>
</comment>
<reference evidence="7" key="1">
    <citation type="submission" date="2021-01" db="EMBL/GenBank/DDBJ databases">
        <authorList>
            <person name="Corre E."/>
            <person name="Pelletier E."/>
            <person name="Niang G."/>
            <person name="Scheremetjew M."/>
            <person name="Finn R."/>
            <person name="Kale V."/>
            <person name="Holt S."/>
            <person name="Cochrane G."/>
            <person name="Meng A."/>
            <person name="Brown T."/>
            <person name="Cohen L."/>
        </authorList>
    </citation>
    <scope>NUCLEOTIDE SEQUENCE</scope>
    <source>
        <strain evidence="7">SAG 63-3</strain>
    </source>
</reference>
<dbReference type="AlphaFoldDB" id="A0A7S0YDQ4"/>
<feature type="domain" description="Proteasome alpha-type subunits" evidence="6">
    <location>
        <begin position="5"/>
        <end position="27"/>
    </location>
</feature>
<dbReference type="Pfam" id="PF00227">
    <property type="entry name" value="Proteasome"/>
    <property type="match status" value="1"/>
</dbReference>
<dbReference type="Pfam" id="PF10584">
    <property type="entry name" value="Proteasome_A_N"/>
    <property type="match status" value="1"/>
</dbReference>
<proteinExistence type="inferred from homology"/>
<comment type="subcellular location">
    <subcellularLocation>
        <location evidence="5">Cytoplasm</location>
    </subcellularLocation>
    <subcellularLocation>
        <location evidence="5">Nucleus</location>
    </subcellularLocation>
</comment>
<dbReference type="InterPro" id="IPR050115">
    <property type="entry name" value="Proteasome_alpha"/>
</dbReference>
<dbReference type="Gene3D" id="3.60.20.10">
    <property type="entry name" value="Glutamine Phosphoribosylpyrophosphate, subunit 1, domain 1"/>
    <property type="match status" value="1"/>
</dbReference>
<comment type="function">
    <text evidence="1">The proteasome is a multicatalytic proteinase complex which is characterized by its ability to cleave peptides with Arg, Phe, Tyr, Leu, and Glu adjacent to the leaving group at neutral or slightly basic pH. The proteasome has an ATP-dependent proteolytic activity.</text>
</comment>
<evidence type="ECO:0000313" key="7">
    <source>
        <dbReference type="EMBL" id="CAD8764746.1"/>
    </source>
</evidence>
<evidence type="ECO:0000259" key="6">
    <source>
        <dbReference type="PROSITE" id="PS00388"/>
    </source>
</evidence>
<organism evidence="7">
    <name type="scientific">Polytomella parva</name>
    <dbReference type="NCBI Taxonomy" id="51329"/>
    <lineage>
        <taxon>Eukaryota</taxon>
        <taxon>Viridiplantae</taxon>
        <taxon>Chlorophyta</taxon>
        <taxon>core chlorophytes</taxon>
        <taxon>Chlorophyceae</taxon>
        <taxon>CS clade</taxon>
        <taxon>Chlamydomonadales</taxon>
        <taxon>Chlamydomonadaceae</taxon>
        <taxon>Polytomella</taxon>
    </lineage>
</organism>
<dbReference type="PROSITE" id="PS00388">
    <property type="entry name" value="PROTEASOME_ALPHA_1"/>
    <property type="match status" value="1"/>
</dbReference>
<dbReference type="PANTHER" id="PTHR11599">
    <property type="entry name" value="PROTEASOME SUBUNIT ALPHA/BETA"/>
    <property type="match status" value="1"/>
</dbReference>
<dbReference type="InterPro" id="IPR000426">
    <property type="entry name" value="Proteasome_asu_N"/>
</dbReference>
<dbReference type="GO" id="GO:0006511">
    <property type="term" value="P:ubiquitin-dependent protein catabolic process"/>
    <property type="evidence" value="ECO:0007669"/>
    <property type="project" value="InterPro"/>
</dbReference>
<evidence type="ECO:0000256" key="3">
    <source>
        <dbReference type="ARBA" id="ARBA00023242"/>
    </source>
</evidence>
<keyword evidence="3 5" id="KW-0539">Nucleus</keyword>
<dbReference type="EMBL" id="HBFM01002018">
    <property type="protein sequence ID" value="CAD8764746.1"/>
    <property type="molecule type" value="Transcribed_RNA"/>
</dbReference>
<sequence>MSRRYDSRTTIFSPEGRLFQVEYAVEAISNAGATIGILTKEGIALIAEKRILSKLLDTKAVGVRREKIHKLDDHISCSVAGLTSDANILINKCRLSAQQYLFSYQEPMPVEQLARNLSDVKQGYTQFGGQRPFGVSMLIAGWDEHYGWQLYMTNPSGNYGGWQAMAIGSGNQVANNMLKTDYKEDLTLTEAIAMAARILQKSIDQPLTPEKVELATLTLGDNNKVVFKIFEEEEIKPIMDKLKKDTEEEAAAGGEGAP</sequence>
<dbReference type="SMART" id="SM00948">
    <property type="entry name" value="Proteasome_A_N"/>
    <property type="match status" value="1"/>
</dbReference>
<keyword evidence="2 4" id="KW-0647">Proteasome</keyword>
<dbReference type="InterPro" id="IPR029055">
    <property type="entry name" value="Ntn_hydrolases_N"/>
</dbReference>
<dbReference type="GO" id="GO:0005737">
    <property type="term" value="C:cytoplasm"/>
    <property type="evidence" value="ECO:0007669"/>
    <property type="project" value="UniProtKB-SubCell"/>
</dbReference>
<dbReference type="SUPFAM" id="SSF56235">
    <property type="entry name" value="N-terminal nucleophile aminohydrolases (Ntn hydrolases)"/>
    <property type="match status" value="1"/>
</dbReference>
<dbReference type="CDD" id="cd03752">
    <property type="entry name" value="proteasome_alpha_type_4"/>
    <property type="match status" value="1"/>
</dbReference>
<comment type="similarity">
    <text evidence="4 5">Belongs to the peptidase T1A family.</text>
</comment>
<evidence type="ECO:0000256" key="4">
    <source>
        <dbReference type="PROSITE-ProRule" id="PRU00808"/>
    </source>
</evidence>
<dbReference type="GO" id="GO:0005634">
    <property type="term" value="C:nucleus"/>
    <property type="evidence" value="ECO:0007669"/>
    <property type="project" value="UniProtKB-SubCell"/>
</dbReference>
<evidence type="ECO:0000256" key="1">
    <source>
        <dbReference type="ARBA" id="ARBA00002000"/>
    </source>
</evidence>
<name>A0A7S0YDQ4_9CHLO</name>
<protein>
    <recommendedName>
        <fullName evidence="5">Proteasome subunit alpha type</fullName>
    </recommendedName>
</protein>
<dbReference type="FunFam" id="3.60.20.10:FF:000031">
    <property type="entry name" value="Proteasome subunit alpha type"/>
    <property type="match status" value="1"/>
</dbReference>